<proteinExistence type="predicted"/>
<dbReference type="PANTHER" id="PTHR23501:SF198">
    <property type="entry name" value="AZOLE RESISTANCE PROTEIN 1-RELATED"/>
    <property type="match status" value="1"/>
</dbReference>
<dbReference type="Gene3D" id="1.20.1250.20">
    <property type="entry name" value="MFS general substrate transporter like domains"/>
    <property type="match status" value="1"/>
</dbReference>
<evidence type="ECO:0000256" key="3">
    <source>
        <dbReference type="ARBA" id="ARBA00022989"/>
    </source>
</evidence>
<feature type="transmembrane region" description="Helical" evidence="7">
    <location>
        <begin position="249"/>
        <end position="266"/>
    </location>
</feature>
<evidence type="ECO:0000313" key="9">
    <source>
        <dbReference type="EMBL" id="KAH7239515.1"/>
    </source>
</evidence>
<feature type="transmembrane region" description="Helical" evidence="7">
    <location>
        <begin position="168"/>
        <end position="187"/>
    </location>
</feature>
<feature type="transmembrane region" description="Helical" evidence="7">
    <location>
        <begin position="326"/>
        <end position="347"/>
    </location>
</feature>
<evidence type="ECO:0000256" key="2">
    <source>
        <dbReference type="ARBA" id="ARBA00022692"/>
    </source>
</evidence>
<comment type="subcellular location">
    <subcellularLocation>
        <location evidence="1">Membrane</location>
        <topology evidence="1">Multi-pass membrane protein</topology>
    </subcellularLocation>
</comment>
<feature type="transmembrane region" description="Helical" evidence="7">
    <location>
        <begin position="110"/>
        <end position="129"/>
    </location>
</feature>
<dbReference type="PRINTS" id="PR01036">
    <property type="entry name" value="TCRTETB"/>
</dbReference>
<keyword evidence="2 7" id="KW-0812">Transmembrane</keyword>
<feature type="transmembrane region" description="Helical" evidence="7">
    <location>
        <begin position="141"/>
        <end position="162"/>
    </location>
</feature>
<dbReference type="AlphaFoldDB" id="A0A8K0RRG7"/>
<accession>A0A8K0RRG7</accession>
<dbReference type="GO" id="GO:0022857">
    <property type="term" value="F:transmembrane transporter activity"/>
    <property type="evidence" value="ECO:0007669"/>
    <property type="project" value="InterPro"/>
</dbReference>
<keyword evidence="10" id="KW-1185">Reference proteome</keyword>
<dbReference type="PANTHER" id="PTHR23501">
    <property type="entry name" value="MAJOR FACILITATOR SUPERFAMILY"/>
    <property type="match status" value="1"/>
</dbReference>
<dbReference type="Pfam" id="PF07690">
    <property type="entry name" value="MFS_1"/>
    <property type="match status" value="1"/>
</dbReference>
<feature type="region of interest" description="Disordered" evidence="6">
    <location>
        <begin position="1"/>
        <end position="33"/>
    </location>
</feature>
<evidence type="ECO:0000259" key="8">
    <source>
        <dbReference type="PROSITE" id="PS50850"/>
    </source>
</evidence>
<dbReference type="SUPFAM" id="SSF103473">
    <property type="entry name" value="MFS general substrate transporter"/>
    <property type="match status" value="1"/>
</dbReference>
<comment type="caution">
    <text evidence="9">The sequence shown here is derived from an EMBL/GenBank/DDBJ whole genome shotgun (WGS) entry which is preliminary data.</text>
</comment>
<feature type="compositionally biased region" description="Basic and acidic residues" evidence="6">
    <location>
        <begin position="521"/>
        <end position="536"/>
    </location>
</feature>
<dbReference type="InterPro" id="IPR036259">
    <property type="entry name" value="MFS_trans_sf"/>
</dbReference>
<feature type="compositionally biased region" description="Basic and acidic residues" evidence="6">
    <location>
        <begin position="503"/>
        <end position="513"/>
    </location>
</feature>
<keyword evidence="4 7" id="KW-0472">Membrane</keyword>
<evidence type="ECO:0000313" key="10">
    <source>
        <dbReference type="Proteomes" id="UP000813427"/>
    </source>
</evidence>
<evidence type="ECO:0000256" key="6">
    <source>
        <dbReference type="SAM" id="MobiDB-lite"/>
    </source>
</evidence>
<dbReference type="InterPro" id="IPR020846">
    <property type="entry name" value="MFS_dom"/>
</dbReference>
<keyword evidence="3 7" id="KW-1133">Transmembrane helix</keyword>
<name>A0A8K0RRG7_9HYPO</name>
<feature type="transmembrane region" description="Helical" evidence="7">
    <location>
        <begin position="353"/>
        <end position="371"/>
    </location>
</feature>
<dbReference type="PROSITE" id="PS50850">
    <property type="entry name" value="MFS"/>
    <property type="match status" value="1"/>
</dbReference>
<protein>
    <submittedName>
        <fullName evidence="9">Major facilitator superfamily domain-containing protein</fullName>
    </submittedName>
</protein>
<feature type="transmembrane region" description="Helical" evidence="7">
    <location>
        <begin position="411"/>
        <end position="432"/>
    </location>
</feature>
<feature type="transmembrane region" description="Helical" evidence="7">
    <location>
        <begin position="45"/>
        <end position="68"/>
    </location>
</feature>
<dbReference type="Proteomes" id="UP000813427">
    <property type="component" value="Unassembled WGS sequence"/>
</dbReference>
<dbReference type="EMBL" id="JAGPXF010000006">
    <property type="protein sequence ID" value="KAH7239515.1"/>
    <property type="molecule type" value="Genomic_DNA"/>
</dbReference>
<dbReference type="Gene3D" id="1.20.1720.10">
    <property type="entry name" value="Multidrug resistance protein D"/>
    <property type="match status" value="1"/>
</dbReference>
<reference evidence="9" key="1">
    <citation type="journal article" date="2021" name="Nat. Commun.">
        <title>Genetic determinants of endophytism in the Arabidopsis root mycobiome.</title>
        <authorList>
            <person name="Mesny F."/>
            <person name="Miyauchi S."/>
            <person name="Thiergart T."/>
            <person name="Pickel B."/>
            <person name="Atanasova L."/>
            <person name="Karlsson M."/>
            <person name="Huettel B."/>
            <person name="Barry K.W."/>
            <person name="Haridas S."/>
            <person name="Chen C."/>
            <person name="Bauer D."/>
            <person name="Andreopoulos W."/>
            <person name="Pangilinan J."/>
            <person name="LaButti K."/>
            <person name="Riley R."/>
            <person name="Lipzen A."/>
            <person name="Clum A."/>
            <person name="Drula E."/>
            <person name="Henrissat B."/>
            <person name="Kohler A."/>
            <person name="Grigoriev I.V."/>
            <person name="Martin F.M."/>
            <person name="Hacquard S."/>
        </authorList>
    </citation>
    <scope>NUCLEOTIDE SEQUENCE</scope>
    <source>
        <strain evidence="9">MPI-SDFR-AT-0068</strain>
    </source>
</reference>
<evidence type="ECO:0000256" key="4">
    <source>
        <dbReference type="ARBA" id="ARBA00023136"/>
    </source>
</evidence>
<feature type="compositionally biased region" description="Polar residues" evidence="6">
    <location>
        <begin position="1"/>
        <end position="11"/>
    </location>
</feature>
<keyword evidence="5" id="KW-0325">Glycoprotein</keyword>
<dbReference type="OrthoDB" id="10021397at2759"/>
<sequence>MAESSTTTAMPPQSRAAPELGPAVANSSTDAQQEPQIKSAMSRNLVVFALGLAILVGVLDATIVATLVPSIAEDFSSVGSASWYGSAYLLVTGAIQPTFGKLYSTFQSKIVFLSSVALLEVGSLICALAKDSPTFIGGRAVAGLGAAGIISGGLIITALVTLLHQRPIYTGILGSLEGVGVVIGPIIGGQIASSIGWRWCFWINLPIGAVLCAILLDVEGGLAITGSLTCLLLALEWGGTSYPWGDGRIIALLVIFGVSFICVGIHQHWKGEAATFPTRLLKNRTFSMFLICGFCFAGAQFTILYYLPMWFQAVQGVSAAESGTRLLAMVVSVIVVAVFAGGLAAAVGYLPPFVFFATVLSSVGAGMLYTLHPGISKAKWIGYQILFGAGSGTGIQQAIVGVQVAVDHADVAYATSSVMLVNTLAGAIFIGVSQTLFLNEMTSHTLLSGFASIRDTLNAQDLAITIDAYNSGITQAFLIGHILSSITLLTWPFIRWIPLKKKEVEEDPGKASEEGDTVTQEETKVIRPETAKERAE</sequence>
<evidence type="ECO:0000256" key="5">
    <source>
        <dbReference type="ARBA" id="ARBA00023180"/>
    </source>
</evidence>
<organism evidence="9 10">
    <name type="scientific">Fusarium tricinctum</name>
    <dbReference type="NCBI Taxonomy" id="61284"/>
    <lineage>
        <taxon>Eukaryota</taxon>
        <taxon>Fungi</taxon>
        <taxon>Dikarya</taxon>
        <taxon>Ascomycota</taxon>
        <taxon>Pezizomycotina</taxon>
        <taxon>Sordariomycetes</taxon>
        <taxon>Hypocreomycetidae</taxon>
        <taxon>Hypocreales</taxon>
        <taxon>Nectriaceae</taxon>
        <taxon>Fusarium</taxon>
        <taxon>Fusarium tricinctum species complex</taxon>
    </lineage>
</organism>
<feature type="domain" description="Major facilitator superfamily (MFS) profile" evidence="8">
    <location>
        <begin position="46"/>
        <end position="536"/>
    </location>
</feature>
<dbReference type="GO" id="GO:0005886">
    <property type="term" value="C:plasma membrane"/>
    <property type="evidence" value="ECO:0007669"/>
    <property type="project" value="TreeGrafter"/>
</dbReference>
<evidence type="ECO:0000256" key="1">
    <source>
        <dbReference type="ARBA" id="ARBA00004141"/>
    </source>
</evidence>
<dbReference type="CDD" id="cd17502">
    <property type="entry name" value="MFS_Azr1_MDR_like"/>
    <property type="match status" value="1"/>
</dbReference>
<feature type="transmembrane region" description="Helical" evidence="7">
    <location>
        <begin position="199"/>
        <end position="216"/>
    </location>
</feature>
<evidence type="ECO:0000256" key="7">
    <source>
        <dbReference type="SAM" id="Phobius"/>
    </source>
</evidence>
<feature type="transmembrane region" description="Helical" evidence="7">
    <location>
        <begin position="286"/>
        <end position="306"/>
    </location>
</feature>
<dbReference type="InterPro" id="IPR011701">
    <property type="entry name" value="MFS"/>
</dbReference>
<feature type="region of interest" description="Disordered" evidence="6">
    <location>
        <begin position="503"/>
        <end position="536"/>
    </location>
</feature>
<feature type="transmembrane region" description="Helical" evidence="7">
    <location>
        <begin position="383"/>
        <end position="405"/>
    </location>
</feature>
<gene>
    <name evidence="9" type="ORF">BKA59DRAFT_495876</name>
</gene>